<organism evidence="2 3">
    <name type="scientific">Mycoplasma phocimorsus</name>
    <dbReference type="NCBI Taxonomy" id="3045839"/>
    <lineage>
        <taxon>Bacteria</taxon>
        <taxon>Bacillati</taxon>
        <taxon>Mycoplasmatota</taxon>
        <taxon>Mollicutes</taxon>
        <taxon>Mycoplasmataceae</taxon>
        <taxon>Mycoplasma</taxon>
    </lineage>
</organism>
<comment type="caution">
    <text evidence="2">The sequence shown here is derived from an EMBL/GenBank/DDBJ whole genome shotgun (WGS) entry which is preliminary data.</text>
</comment>
<dbReference type="EMBL" id="JASDDP010000023">
    <property type="protein sequence ID" value="MDJ1645930.1"/>
    <property type="molecule type" value="Genomic_DNA"/>
</dbReference>
<dbReference type="Pfam" id="PF09903">
    <property type="entry name" value="DUF2130"/>
    <property type="match status" value="1"/>
</dbReference>
<reference evidence="2" key="1">
    <citation type="submission" date="2023-05" db="EMBL/GenBank/DDBJ databases">
        <title>Mycoplasma phocimorsus sp. nov., isolated from Scandinavian patients with seal finger or septic arthritis after contact with seals.</title>
        <authorList>
            <person name="Skafte-Holm A."/>
            <person name="Pedersen T.R."/>
            <person name="Froelund M."/>
            <person name="Stegger M."/>
            <person name="Qvortrup K."/>
            <person name="Michaels D.L."/>
            <person name="Brown D.R."/>
            <person name="Jensen J.S."/>
        </authorList>
    </citation>
    <scope>NUCLEOTIDE SEQUENCE</scope>
    <source>
        <strain evidence="2">M5725</strain>
    </source>
</reference>
<protein>
    <submittedName>
        <fullName evidence="2">DUF2130 domain-containing protein</fullName>
    </submittedName>
</protein>
<dbReference type="AlphaFoldDB" id="A0AAJ1UWX8"/>
<keyword evidence="3" id="KW-1185">Reference proteome</keyword>
<dbReference type="InterPro" id="IPR019219">
    <property type="entry name" value="DUF2130"/>
</dbReference>
<dbReference type="RefSeq" id="WP_283827337.1">
    <property type="nucleotide sequence ID" value="NZ_JASDDP010000023.1"/>
</dbReference>
<feature type="coiled-coil region" evidence="1">
    <location>
        <begin position="31"/>
        <end position="215"/>
    </location>
</feature>
<evidence type="ECO:0000256" key="1">
    <source>
        <dbReference type="SAM" id="Coils"/>
    </source>
</evidence>
<dbReference type="Proteomes" id="UP001224428">
    <property type="component" value="Unassembled WGS sequence"/>
</dbReference>
<gene>
    <name evidence="2" type="ORF">QLQ80_02455</name>
</gene>
<keyword evidence="1" id="KW-0175">Coiled coil</keyword>
<sequence>MNKKEIKCPNCLTIFKIDEEQYALILQQISNKEFNEQLEAQKKDLEKNYNENIKRIKEQNKKDAESKILILENQIKSLEKEREMLKVSADSKIQLEIKKIEEQYREKDNEIFKQKTQIKMLNQKILDNEESQKKYLEKALEAQKKSDNLEFNKILNDLNQQLRETSFKKEKLEKDLDNINEKNDLLTKNKINELKNEHNNKINILENKNKLLLDEIEMYKNFKAKQSVKLIGESLEKHCESEFMKVKALGFKNAVFIKDNEIADGTKGDFIYRDYEDGIEFISIMFEMKNELENSLERNKKRNKDFFEKLHKDRIKKNCEYAILVSMLEQDDETYNTGIVDVSTPEFPKMFVIRPQFFIQIISLLKNAALNSLKIKKELEENRQRNIDLTKFEDNINKFKVDFGSNTEKAAKNFEKAIKEINAAIEKLTNTRDELVKSGKQLRFANDKVQNISLKKLTKDCENIKKQIEEK</sequence>
<evidence type="ECO:0000313" key="3">
    <source>
        <dbReference type="Proteomes" id="UP001224428"/>
    </source>
</evidence>
<accession>A0AAJ1UWX8</accession>
<feature type="coiled-coil region" evidence="1">
    <location>
        <begin position="411"/>
        <end position="438"/>
    </location>
</feature>
<dbReference type="PIRSF" id="PIRSF005850">
    <property type="entry name" value="UCP005850"/>
    <property type="match status" value="1"/>
</dbReference>
<name>A0AAJ1UWX8_9MOLU</name>
<proteinExistence type="predicted"/>
<evidence type="ECO:0000313" key="2">
    <source>
        <dbReference type="EMBL" id="MDJ1645930.1"/>
    </source>
</evidence>